<dbReference type="GO" id="GO:0010073">
    <property type="term" value="P:meristem maintenance"/>
    <property type="evidence" value="ECO:0007669"/>
    <property type="project" value="InterPro"/>
</dbReference>
<evidence type="ECO:0008006" key="2">
    <source>
        <dbReference type="Google" id="ProtNLM"/>
    </source>
</evidence>
<dbReference type="InterPro" id="IPR044824">
    <property type="entry name" value="MAIN-like"/>
</dbReference>
<protein>
    <recommendedName>
        <fullName evidence="2">Aminotransferase-like plant mobile domain-containing protein</fullName>
    </recommendedName>
</protein>
<sequence length="383" mass="43696">METSSLQVAFVVSFLAWTLEISSRDASIKFLLNVSILRRFLSSFILRHFCRVLFETLLSSFILRHFCRAVRSFMSQGNPTKVLKWWGRLNFMTHSFIETAGFKYFVETQPTKTAKKSLLCALAERCLRIYGIVPTFNAFPARVHPDREHLGISLGETSADLPALMRAFAEAPQTTIEETTCMARAFLLYLIGTTLDCNTSQTVLVRWLHLLVDFQQTVQYNWGGVALANLYAGFDFYLSGGHYFFCRSLEDLAGVDKVDFLVVDKKVYSWAQFSHLFEGPGFTLFPYEAPNEVILLWRMGISMLDRLDEDGDFEKLMAVYARRQSLGIPMSWGILSLRTLMLIAFLGHRGADEVLRLTGGCCLIVMRMVVLLQLREDIFYAHA</sequence>
<dbReference type="PANTHER" id="PTHR46033">
    <property type="entry name" value="PROTEIN MAIN-LIKE 2"/>
    <property type="match status" value="1"/>
</dbReference>
<dbReference type="AlphaFoldDB" id="A0A2N9IXH4"/>
<accession>A0A2N9IXH4</accession>
<organism evidence="1">
    <name type="scientific">Fagus sylvatica</name>
    <name type="common">Beechnut</name>
    <dbReference type="NCBI Taxonomy" id="28930"/>
    <lineage>
        <taxon>Eukaryota</taxon>
        <taxon>Viridiplantae</taxon>
        <taxon>Streptophyta</taxon>
        <taxon>Embryophyta</taxon>
        <taxon>Tracheophyta</taxon>
        <taxon>Spermatophyta</taxon>
        <taxon>Magnoliopsida</taxon>
        <taxon>eudicotyledons</taxon>
        <taxon>Gunneridae</taxon>
        <taxon>Pentapetalae</taxon>
        <taxon>rosids</taxon>
        <taxon>fabids</taxon>
        <taxon>Fagales</taxon>
        <taxon>Fagaceae</taxon>
        <taxon>Fagus</taxon>
    </lineage>
</organism>
<gene>
    <name evidence="1" type="ORF">FSB_LOCUS56947</name>
</gene>
<reference evidence="1" key="1">
    <citation type="submission" date="2018-02" db="EMBL/GenBank/DDBJ databases">
        <authorList>
            <person name="Cohen D.B."/>
            <person name="Kent A.D."/>
        </authorList>
    </citation>
    <scope>NUCLEOTIDE SEQUENCE</scope>
</reference>
<proteinExistence type="predicted"/>
<dbReference type="EMBL" id="OIVN01006258">
    <property type="protein sequence ID" value="SPD29065.1"/>
    <property type="molecule type" value="Genomic_DNA"/>
</dbReference>
<dbReference type="PANTHER" id="PTHR46033:SF1">
    <property type="entry name" value="PROTEIN MAIN-LIKE 2"/>
    <property type="match status" value="1"/>
</dbReference>
<name>A0A2N9IXH4_FAGSY</name>
<evidence type="ECO:0000313" key="1">
    <source>
        <dbReference type="EMBL" id="SPD29065.1"/>
    </source>
</evidence>